<organism evidence="4 5">
    <name type="scientific">Providencia alcalifaciens DSM 30120</name>
    <dbReference type="NCBI Taxonomy" id="520999"/>
    <lineage>
        <taxon>Bacteria</taxon>
        <taxon>Pseudomonadati</taxon>
        <taxon>Pseudomonadota</taxon>
        <taxon>Gammaproteobacteria</taxon>
        <taxon>Enterobacterales</taxon>
        <taxon>Morganellaceae</taxon>
        <taxon>Providencia</taxon>
    </lineage>
</organism>
<gene>
    <name evidence="4" type="ORF">PROVALCAL_01572</name>
</gene>
<protein>
    <recommendedName>
        <fullName evidence="3">Transposase (putative) YhgA-like domain-containing protein</fullName>
    </recommendedName>
</protein>
<dbReference type="AlphaFoldDB" id="B6XDZ7"/>
<dbReference type="GO" id="GO:1990238">
    <property type="term" value="F:double-stranded DNA endonuclease activity"/>
    <property type="evidence" value="ECO:0007669"/>
    <property type="project" value="TreeGrafter"/>
</dbReference>
<name>B6XDZ7_9GAMM</name>
<evidence type="ECO:0000256" key="2">
    <source>
        <dbReference type="SAM" id="MobiDB-lite"/>
    </source>
</evidence>
<dbReference type="NCBIfam" id="TIGR01784">
    <property type="entry name" value="T_den_put_tspse"/>
    <property type="match status" value="1"/>
</dbReference>
<dbReference type="eggNOG" id="COG5464">
    <property type="taxonomic scope" value="Bacteria"/>
</dbReference>
<proteinExistence type="inferred from homology"/>
<reference evidence="4 5" key="1">
    <citation type="submission" date="2008-10" db="EMBL/GenBank/DDBJ databases">
        <title>Draft genome sequence of Providencia alcalifaciens (DSM 30120).</title>
        <authorList>
            <person name="Sudarsanam P."/>
            <person name="Ley R."/>
            <person name="Guruge J."/>
            <person name="Turnbaugh P.J."/>
            <person name="Mahowald M."/>
            <person name="Liep D."/>
            <person name="Gordon J."/>
        </authorList>
    </citation>
    <scope>NUCLEOTIDE SEQUENCE [LARGE SCALE GENOMIC DNA]</scope>
    <source>
        <strain evidence="4 5">DSM 30120</strain>
    </source>
</reference>
<dbReference type="Proteomes" id="UP000003729">
    <property type="component" value="Unassembled WGS sequence"/>
</dbReference>
<accession>B6XDZ7</accession>
<evidence type="ECO:0000259" key="3">
    <source>
        <dbReference type="Pfam" id="PF04754"/>
    </source>
</evidence>
<dbReference type="Pfam" id="PF04754">
    <property type="entry name" value="Transposase_31"/>
    <property type="match status" value="1"/>
</dbReference>
<sequence length="327" mass="37429">MAVDMTMQLIARPHDSTFKGFMSKVDNARDFFEIYLPNRIKPLCNLDTLKLASASFIDKTLRSRFSDMLYSVQTLKGKGYFYLLVEHQSTPDKLMGWRLMHYAFCAMNQHLQQGNNALPLVVPILFYHGKQSPYPYSQVWTDCFPWADLAYDLYCNPLPLVDVTVASDDEIVNHRKVAAMELVLKHSTLRDDLIVLSERLAQVISENENHRDDVILIINYLFSVMDTPTYTQIVKTLIEQTEGYQETVMTIADRLRNEGLEKGLIKGREEGKAEGKAEGREEARQEEQAIARQRTYTQVITSLDLGLSIDIISKITGLPHSEIQAMR</sequence>
<evidence type="ECO:0000313" key="4">
    <source>
        <dbReference type="EMBL" id="EEB46458.1"/>
    </source>
</evidence>
<dbReference type="EMBL" id="ABXW01000042">
    <property type="protein sequence ID" value="EEB46458.1"/>
    <property type="molecule type" value="Genomic_DNA"/>
</dbReference>
<evidence type="ECO:0000313" key="5">
    <source>
        <dbReference type="Proteomes" id="UP000003729"/>
    </source>
</evidence>
<feature type="domain" description="Transposase (putative) YhgA-like" evidence="3">
    <location>
        <begin position="13"/>
        <end position="212"/>
    </location>
</feature>
<comment type="similarity">
    <text evidence="1">Belongs to the Rpn/YhgA-like nuclease family.</text>
</comment>
<dbReference type="InterPro" id="IPR006842">
    <property type="entry name" value="Transposase_31"/>
</dbReference>
<dbReference type="PANTHER" id="PTHR34611">
    <property type="match status" value="1"/>
</dbReference>
<dbReference type="InterPro" id="IPR010106">
    <property type="entry name" value="RpnA"/>
</dbReference>
<comment type="caution">
    <text evidence="4">The sequence shown here is derived from an EMBL/GenBank/DDBJ whole genome shotgun (WGS) entry which is preliminary data.</text>
</comment>
<dbReference type="PANTHER" id="PTHR34611:SF2">
    <property type="entry name" value="INACTIVE RECOMBINATION-PROMOTING NUCLEASE-LIKE PROTEIN RPNE-RELATED"/>
    <property type="match status" value="1"/>
</dbReference>
<dbReference type="InterPro" id="IPR051699">
    <property type="entry name" value="Rpn/YhgA-like_nuclease"/>
</dbReference>
<evidence type="ECO:0000256" key="1">
    <source>
        <dbReference type="ARBA" id="ARBA00009787"/>
    </source>
</evidence>
<dbReference type="GO" id="GO:0006310">
    <property type="term" value="P:DNA recombination"/>
    <property type="evidence" value="ECO:0007669"/>
    <property type="project" value="TreeGrafter"/>
</dbReference>
<feature type="region of interest" description="Disordered" evidence="2">
    <location>
        <begin position="266"/>
        <end position="288"/>
    </location>
</feature>
<reference evidence="4 5" key="2">
    <citation type="submission" date="2008-10" db="EMBL/GenBank/DDBJ databases">
        <authorList>
            <person name="Fulton L."/>
            <person name="Clifton S."/>
            <person name="Fulton B."/>
            <person name="Xu J."/>
            <person name="Minx P."/>
            <person name="Pepin K.H."/>
            <person name="Johnson M."/>
            <person name="Bhonagiri V."/>
            <person name="Nash W.E."/>
            <person name="Mardis E.R."/>
            <person name="Wilson R.K."/>
        </authorList>
    </citation>
    <scope>NUCLEOTIDE SEQUENCE [LARGE SCALE GENOMIC DNA]</scope>
    <source>
        <strain evidence="4 5">DSM 30120</strain>
    </source>
</reference>